<organism evidence="2 3">
    <name type="scientific">Paramecium sonneborni</name>
    <dbReference type="NCBI Taxonomy" id="65129"/>
    <lineage>
        <taxon>Eukaryota</taxon>
        <taxon>Sar</taxon>
        <taxon>Alveolata</taxon>
        <taxon>Ciliophora</taxon>
        <taxon>Intramacronucleata</taxon>
        <taxon>Oligohymenophorea</taxon>
        <taxon>Peniculida</taxon>
        <taxon>Parameciidae</taxon>
        <taxon>Paramecium</taxon>
    </lineage>
</organism>
<dbReference type="EMBL" id="CAJJDN010000037">
    <property type="protein sequence ID" value="CAD8078445.1"/>
    <property type="molecule type" value="Genomic_DNA"/>
</dbReference>
<accession>A0A8S1MNX1</accession>
<protein>
    <submittedName>
        <fullName evidence="2">Uncharacterized protein</fullName>
    </submittedName>
</protein>
<sequence length="168" mass="20276">MLNKENNLIFLQAIQEKQFEKAYKIGSQILIKNPNEQSIKRFMIFLLYNIYLIYVNYQSEEEEDEDDDEEDFQEQQYEQKSKKTNKKLQMNFMRIDKTQNKFQPKKRQDVKNKEIIIPLKNTKQIQEVRKLKLSQKISIKQQYKLSDAPQIKPAIPQISIQFPTLTRK</sequence>
<comment type="caution">
    <text evidence="2">The sequence shown here is derived from an EMBL/GenBank/DDBJ whole genome shotgun (WGS) entry which is preliminary data.</text>
</comment>
<reference evidence="2" key="1">
    <citation type="submission" date="2021-01" db="EMBL/GenBank/DDBJ databases">
        <authorList>
            <consortium name="Genoscope - CEA"/>
            <person name="William W."/>
        </authorList>
    </citation>
    <scope>NUCLEOTIDE SEQUENCE</scope>
</reference>
<dbReference type="AlphaFoldDB" id="A0A8S1MNX1"/>
<keyword evidence="3" id="KW-1185">Reference proteome</keyword>
<dbReference type="OrthoDB" id="310643at2759"/>
<evidence type="ECO:0000313" key="2">
    <source>
        <dbReference type="EMBL" id="CAD8078445.1"/>
    </source>
</evidence>
<feature type="compositionally biased region" description="Acidic residues" evidence="1">
    <location>
        <begin position="62"/>
        <end position="73"/>
    </location>
</feature>
<evidence type="ECO:0000256" key="1">
    <source>
        <dbReference type="SAM" id="MobiDB-lite"/>
    </source>
</evidence>
<dbReference type="Proteomes" id="UP000692954">
    <property type="component" value="Unassembled WGS sequence"/>
</dbReference>
<name>A0A8S1MNX1_9CILI</name>
<evidence type="ECO:0000313" key="3">
    <source>
        <dbReference type="Proteomes" id="UP000692954"/>
    </source>
</evidence>
<feature type="region of interest" description="Disordered" evidence="1">
    <location>
        <begin position="62"/>
        <end position="85"/>
    </location>
</feature>
<proteinExistence type="predicted"/>
<gene>
    <name evidence="2" type="ORF">PSON_ATCC_30995.1.T0370312</name>
</gene>